<evidence type="ECO:0000313" key="1">
    <source>
        <dbReference type="EMBL" id="MFC7129680.1"/>
    </source>
</evidence>
<proteinExistence type="predicted"/>
<dbReference type="EMBL" id="JBHTAB010000004">
    <property type="protein sequence ID" value="MFC7129680.1"/>
    <property type="molecule type" value="Genomic_DNA"/>
</dbReference>
<accession>A0ABD5XEP6</accession>
<reference evidence="1 2" key="1">
    <citation type="journal article" date="2019" name="Int. J. Syst. Evol. Microbiol.">
        <title>The Global Catalogue of Microorganisms (GCM) 10K type strain sequencing project: providing services to taxonomists for standard genome sequencing and annotation.</title>
        <authorList>
            <consortium name="The Broad Institute Genomics Platform"/>
            <consortium name="The Broad Institute Genome Sequencing Center for Infectious Disease"/>
            <person name="Wu L."/>
            <person name="Ma J."/>
        </authorList>
    </citation>
    <scope>NUCLEOTIDE SEQUENCE [LARGE SCALE GENOMIC DNA]</scope>
    <source>
        <strain evidence="1 2">DSM 26526</strain>
    </source>
</reference>
<name>A0ABD5XEP6_9EURY</name>
<keyword evidence="2" id="KW-1185">Reference proteome</keyword>
<dbReference type="Proteomes" id="UP001596460">
    <property type="component" value="Unassembled WGS sequence"/>
</dbReference>
<dbReference type="InterPro" id="IPR036388">
    <property type="entry name" value="WH-like_DNA-bd_sf"/>
</dbReference>
<sequence>MSIKKLTCVPVDVQPTWWSKYDDPILQFLADTGAAVPPRVILFNLERREIASPHRSTIKRRLKRLQKYGLVEKVGEEGYYEISELGKAYVSGELDASELDADE</sequence>
<dbReference type="RefSeq" id="WP_390244254.1">
    <property type="nucleotide sequence ID" value="NZ_JBHTAB010000004.1"/>
</dbReference>
<comment type="caution">
    <text evidence="1">The sequence shown here is derived from an EMBL/GenBank/DDBJ whole genome shotgun (WGS) entry which is preliminary data.</text>
</comment>
<dbReference type="InterPro" id="IPR036390">
    <property type="entry name" value="WH_DNA-bd_sf"/>
</dbReference>
<dbReference type="SUPFAM" id="SSF46785">
    <property type="entry name" value="Winged helix' DNA-binding domain"/>
    <property type="match status" value="1"/>
</dbReference>
<gene>
    <name evidence="1" type="ORF">ACFQI8_09740</name>
</gene>
<dbReference type="AlphaFoldDB" id="A0ABD5XEP6"/>
<organism evidence="1 2">
    <name type="scientific">Haloferax chudinovii</name>
    <dbReference type="NCBI Taxonomy" id="1109010"/>
    <lineage>
        <taxon>Archaea</taxon>
        <taxon>Methanobacteriati</taxon>
        <taxon>Methanobacteriota</taxon>
        <taxon>Stenosarchaea group</taxon>
        <taxon>Halobacteria</taxon>
        <taxon>Halobacteriales</taxon>
        <taxon>Haloferacaceae</taxon>
        <taxon>Haloferax</taxon>
    </lineage>
</organism>
<evidence type="ECO:0000313" key="2">
    <source>
        <dbReference type="Proteomes" id="UP001596460"/>
    </source>
</evidence>
<protein>
    <submittedName>
        <fullName evidence="1">Uncharacterized protein</fullName>
    </submittedName>
</protein>
<dbReference type="Gene3D" id="1.10.10.10">
    <property type="entry name" value="Winged helix-like DNA-binding domain superfamily/Winged helix DNA-binding domain"/>
    <property type="match status" value="1"/>
</dbReference>